<dbReference type="PANTHER" id="PTHR33164:SF43">
    <property type="entry name" value="HTH-TYPE TRANSCRIPTIONAL REPRESSOR YETL"/>
    <property type="match status" value="1"/>
</dbReference>
<feature type="region of interest" description="Disordered" evidence="1">
    <location>
        <begin position="171"/>
        <end position="190"/>
    </location>
</feature>
<organism evidence="3 4">
    <name type="scientific">Modestobacter marinus</name>
    <dbReference type="NCBI Taxonomy" id="477641"/>
    <lineage>
        <taxon>Bacteria</taxon>
        <taxon>Bacillati</taxon>
        <taxon>Actinomycetota</taxon>
        <taxon>Actinomycetes</taxon>
        <taxon>Geodermatophilales</taxon>
        <taxon>Geodermatophilaceae</taxon>
        <taxon>Modestobacter</taxon>
    </lineage>
</organism>
<reference evidence="4" key="1">
    <citation type="journal article" date="2019" name="Int. J. Syst. Evol. Microbiol.">
        <title>The Global Catalogue of Microorganisms (GCM) 10K type strain sequencing project: providing services to taxonomists for standard genome sequencing and annotation.</title>
        <authorList>
            <consortium name="The Broad Institute Genomics Platform"/>
            <consortium name="The Broad Institute Genome Sequencing Center for Infectious Disease"/>
            <person name="Wu L."/>
            <person name="Ma J."/>
        </authorList>
    </citation>
    <scope>NUCLEOTIDE SEQUENCE [LARGE SCALE GENOMIC DNA]</scope>
    <source>
        <strain evidence="4">CGMCC 4.5581</strain>
    </source>
</reference>
<dbReference type="InterPro" id="IPR036388">
    <property type="entry name" value="WH-like_DNA-bd_sf"/>
</dbReference>
<dbReference type="InterPro" id="IPR036390">
    <property type="entry name" value="WH_DNA-bd_sf"/>
</dbReference>
<dbReference type="PANTHER" id="PTHR33164">
    <property type="entry name" value="TRANSCRIPTIONAL REGULATOR, MARR FAMILY"/>
    <property type="match status" value="1"/>
</dbReference>
<dbReference type="InterPro" id="IPR000835">
    <property type="entry name" value="HTH_MarR-typ"/>
</dbReference>
<evidence type="ECO:0000259" key="2">
    <source>
        <dbReference type="PROSITE" id="PS50995"/>
    </source>
</evidence>
<dbReference type="Pfam" id="PF12802">
    <property type="entry name" value="MarR_2"/>
    <property type="match status" value="1"/>
</dbReference>
<feature type="region of interest" description="Disordered" evidence="1">
    <location>
        <begin position="1"/>
        <end position="23"/>
    </location>
</feature>
<name>A0ABQ2FY77_9ACTN</name>
<dbReference type="SUPFAM" id="SSF46785">
    <property type="entry name" value="Winged helix' DNA-binding domain"/>
    <property type="match status" value="1"/>
</dbReference>
<dbReference type="EMBL" id="BMMI01000004">
    <property type="protein sequence ID" value="GGL65996.1"/>
    <property type="molecule type" value="Genomic_DNA"/>
</dbReference>
<gene>
    <name evidence="3" type="ORF">GCM10011589_22750</name>
</gene>
<accession>A0ABQ2FY77</accession>
<comment type="caution">
    <text evidence="3">The sequence shown here is derived from an EMBL/GenBank/DDBJ whole genome shotgun (WGS) entry which is preliminary data.</text>
</comment>
<evidence type="ECO:0000256" key="1">
    <source>
        <dbReference type="SAM" id="MobiDB-lite"/>
    </source>
</evidence>
<dbReference type="SMART" id="SM00347">
    <property type="entry name" value="HTH_MARR"/>
    <property type="match status" value="1"/>
</dbReference>
<sequence length="190" mass="19440">MVSRQPTVSCVAEPGDGRDPGAGLPPWLAEDPAGIPAYALARAGAAVNALFARQLATVGLRPHTFVVLVHLSRASTLTSAELARRLQLTPQSMSALLHGLVDAGWVERPEAVRRGQRVEVHLTAAGHQALLAAGPVLAELGRPAVLGLTESEVATLAGLLERVLDAVQPLAGPGAADGPQPNPGPADIPG</sequence>
<proteinExistence type="predicted"/>
<dbReference type="Proteomes" id="UP000648663">
    <property type="component" value="Unassembled WGS sequence"/>
</dbReference>
<dbReference type="Gene3D" id="1.10.10.10">
    <property type="entry name" value="Winged helix-like DNA-binding domain superfamily/Winged helix DNA-binding domain"/>
    <property type="match status" value="1"/>
</dbReference>
<dbReference type="InterPro" id="IPR039422">
    <property type="entry name" value="MarR/SlyA-like"/>
</dbReference>
<keyword evidence="4" id="KW-1185">Reference proteome</keyword>
<evidence type="ECO:0000313" key="4">
    <source>
        <dbReference type="Proteomes" id="UP000648663"/>
    </source>
</evidence>
<dbReference type="PROSITE" id="PS50995">
    <property type="entry name" value="HTH_MARR_2"/>
    <property type="match status" value="1"/>
</dbReference>
<protein>
    <recommendedName>
        <fullName evidence="2">HTH marR-type domain-containing protein</fullName>
    </recommendedName>
</protein>
<feature type="compositionally biased region" description="Pro residues" evidence="1">
    <location>
        <begin position="180"/>
        <end position="190"/>
    </location>
</feature>
<feature type="domain" description="HTH marR-type" evidence="2">
    <location>
        <begin position="33"/>
        <end position="165"/>
    </location>
</feature>
<evidence type="ECO:0000313" key="3">
    <source>
        <dbReference type="EMBL" id="GGL65996.1"/>
    </source>
</evidence>